<dbReference type="Pfam" id="PF00226">
    <property type="entry name" value="DnaJ"/>
    <property type="match status" value="1"/>
</dbReference>
<dbReference type="CDD" id="cd06257">
    <property type="entry name" value="DnaJ"/>
    <property type="match status" value="1"/>
</dbReference>
<dbReference type="SUPFAM" id="SSF46565">
    <property type="entry name" value="Chaperone J-domain"/>
    <property type="match status" value="1"/>
</dbReference>
<dbReference type="AlphaFoldDB" id="A0ABD6AAK4"/>
<dbReference type="InterPro" id="IPR001623">
    <property type="entry name" value="DnaJ_domain"/>
</dbReference>
<dbReference type="PRINTS" id="PR00625">
    <property type="entry name" value="JDOMAIN"/>
</dbReference>
<organism evidence="3 4">
    <name type="scientific">Halomarina halobia</name>
    <dbReference type="NCBI Taxonomy" id="3033386"/>
    <lineage>
        <taxon>Archaea</taxon>
        <taxon>Methanobacteriati</taxon>
        <taxon>Methanobacteriota</taxon>
        <taxon>Stenosarchaea group</taxon>
        <taxon>Halobacteria</taxon>
        <taxon>Halobacteriales</taxon>
        <taxon>Natronomonadaceae</taxon>
        <taxon>Halomarina</taxon>
    </lineage>
</organism>
<comment type="caution">
    <text evidence="3">The sequence shown here is derived from an EMBL/GenBank/DDBJ whole genome shotgun (WGS) entry which is preliminary data.</text>
</comment>
<proteinExistence type="predicted"/>
<dbReference type="PROSITE" id="PS50076">
    <property type="entry name" value="DNAJ_2"/>
    <property type="match status" value="1"/>
</dbReference>
<dbReference type="PANTHER" id="PTHR24074">
    <property type="entry name" value="CO-CHAPERONE PROTEIN DJLA"/>
    <property type="match status" value="1"/>
</dbReference>
<protein>
    <submittedName>
        <fullName evidence="3">J domain-containing protein</fullName>
    </submittedName>
</protein>
<dbReference type="Proteomes" id="UP001596547">
    <property type="component" value="Unassembled WGS sequence"/>
</dbReference>
<dbReference type="EMBL" id="JBHTBF010000002">
    <property type="protein sequence ID" value="MFC7317594.1"/>
    <property type="molecule type" value="Genomic_DNA"/>
</dbReference>
<sequence>MFGWVVLALAAVLGAAAIVACIVGVTGTPLALLGALALGAGSHHCWRYGRGRVVGDIYERIGVDPEWTDEGRERRTSDDWHREGWRATVCGREAWDAEWDGDDWRWADGGWDGRDAGRPGNLRDDGSDPDARGVRRGAADAPSADGRQATVRLDPATAAAYRVLGVSPDADEAAVRRAYRERAKETHPDAGGSREAFKRVRWAYERVQESEGAIRE</sequence>
<dbReference type="InterPro" id="IPR036869">
    <property type="entry name" value="J_dom_sf"/>
</dbReference>
<dbReference type="InterPro" id="IPR050817">
    <property type="entry name" value="DjlA_DnaK_co-chaperone"/>
</dbReference>
<evidence type="ECO:0000313" key="4">
    <source>
        <dbReference type="Proteomes" id="UP001596547"/>
    </source>
</evidence>
<name>A0ABD6AAK4_9EURY</name>
<dbReference type="GeneID" id="79315730"/>
<feature type="region of interest" description="Disordered" evidence="1">
    <location>
        <begin position="110"/>
        <end position="147"/>
    </location>
</feature>
<dbReference type="SMART" id="SM00271">
    <property type="entry name" value="DnaJ"/>
    <property type="match status" value="1"/>
</dbReference>
<gene>
    <name evidence="3" type="ORF">ACFQPE_12465</name>
</gene>
<accession>A0ABD6AAK4</accession>
<evidence type="ECO:0000313" key="3">
    <source>
        <dbReference type="EMBL" id="MFC7317594.1"/>
    </source>
</evidence>
<reference evidence="3 4" key="1">
    <citation type="journal article" date="2019" name="Int. J. Syst. Evol. Microbiol.">
        <title>The Global Catalogue of Microorganisms (GCM) 10K type strain sequencing project: providing services to taxonomists for standard genome sequencing and annotation.</title>
        <authorList>
            <consortium name="The Broad Institute Genomics Platform"/>
            <consortium name="The Broad Institute Genome Sequencing Center for Infectious Disease"/>
            <person name="Wu L."/>
            <person name="Ma J."/>
        </authorList>
    </citation>
    <scope>NUCLEOTIDE SEQUENCE [LARGE SCALE GENOMIC DNA]</scope>
    <source>
        <strain evidence="3 4">PSR21</strain>
    </source>
</reference>
<keyword evidence="4" id="KW-1185">Reference proteome</keyword>
<evidence type="ECO:0000259" key="2">
    <source>
        <dbReference type="PROSITE" id="PS50076"/>
    </source>
</evidence>
<evidence type="ECO:0000256" key="1">
    <source>
        <dbReference type="SAM" id="MobiDB-lite"/>
    </source>
</evidence>
<feature type="compositionally biased region" description="Basic and acidic residues" evidence="1">
    <location>
        <begin position="110"/>
        <end position="133"/>
    </location>
</feature>
<dbReference type="Gene3D" id="1.10.287.110">
    <property type="entry name" value="DnaJ domain"/>
    <property type="match status" value="1"/>
</dbReference>
<feature type="domain" description="J" evidence="2">
    <location>
        <begin position="159"/>
        <end position="216"/>
    </location>
</feature>
<dbReference type="RefSeq" id="WP_276303157.1">
    <property type="nucleotide sequence ID" value="NZ_CP119992.1"/>
</dbReference>